<evidence type="ECO:0000256" key="8">
    <source>
        <dbReference type="SAM" id="MobiDB-lite"/>
    </source>
</evidence>
<accession>A0A875S9H2</accession>
<dbReference type="Pfam" id="PF00443">
    <property type="entry name" value="UCH"/>
    <property type="match status" value="1"/>
</dbReference>
<dbReference type="InterPro" id="IPR050164">
    <property type="entry name" value="Peptidase_C19"/>
</dbReference>
<sequence length="1217" mass="132829">MRPPANYTGVLLLDPRDPKKKGIKLSTDQKSLVKSVLHLIEERTAPEIDDPLVSEGADTTNDRSKEDGLKQSLSPISSILASGSSSDVQHDLSALVLVLSLEDSSQRTANSLYRYYCFWKASKLGKLIAPRAFRKLRYSILPSSEIKLVGMDNWRKVMCYMDSLLVSMFYSSDSFDFILDSTTDSNLSSALQIQVEELKVMLRFIVSLMRAGEYIPAGIIEQLCLVLNSLGCDLTLSETQQDALQLYEFLAESLSLPLLTMKLDIIHSGKLSMDDDLRLIQERTLLISVPRPILQKSAGHRRGSSVNSNSSKESFDEAYHTITLEECLNDYFNNSVTVRRHLDRKRLRSISRNLTSSIDASELNQYEKMGIVHTKKGTASIDENPGDVGETVTRVTSPVTPHILTNSINFGGQFALSSPSALAAVSPTASAESATPSVAESAAVSTGISTVSTNITTGDGGDRASQVGSINKVSERIEASRTRSSTIVSVLNNVPLADTSRLTRRASSVSNSEVTLPAWMFLQLLPYYTDPSFALKFENHEEIYRSRNARSRTIDSADSAAVSAGKAAAMNSSNGDDCFLSMSEFDRRFCDKRPVVPICLKRYAWDNHGRSHKIRRKVQVPEVMRLPYFIAPDRTKPGFVDFRRNSDNKAPCGSFMLVLESCVCHRGVSVDSGHYVSLTRKAPFNVAEIRARKSDESSTSKDWLLFNDLMSSGKKVTEISFSDAMASEDPYILFYKIVEIDEDSDDVSSLGTARGDQDKYGSTLDKPARSALDTASGEQSLTSRNHSTTSQNSEKPIHFAERDERTVGVVPSSSSLVFTSFQSSRTPDLNVTDIDKFLKGLAAPAVSRTDLQELHIDSSESTSSLINRRFGRFALGNKSRSRSISRENDIQLSLLQDISPTEQFYLDIFCMYYWYQCAPDGSYVPSLDFYSDPGVELVTKEQINQAIATEEAADGGFMDRLNTTLQSLKKRGSIAGSSSASSLKGHHYHYHHHHHHPHYSKHHNQEKGLDAATGGDRGGVKTPVSNIAIDTSSPAALSANVLTPVADDSYRITTSGLNSYNVSSTSTSDRCSLSANDSLEGPSGPLAIDPLAIDPLAIDPTLSPETLVISSPTETVNNISNLAPGSITSAVSASSISVASDSTGYMSSPAASKVSSKVSSANMSPEPNLPPSTFTRQVGSDGATEDKMSELLSGTSMAPPTSSKKHKKKKSRKYAYT</sequence>
<evidence type="ECO:0000256" key="1">
    <source>
        <dbReference type="ARBA" id="ARBA00000707"/>
    </source>
</evidence>
<evidence type="ECO:0000256" key="2">
    <source>
        <dbReference type="ARBA" id="ARBA00009085"/>
    </source>
</evidence>
<feature type="compositionally biased region" description="Basic residues" evidence="8">
    <location>
        <begin position="990"/>
        <end position="1002"/>
    </location>
</feature>
<dbReference type="GO" id="GO:0004843">
    <property type="term" value="F:cysteine-type deubiquitinase activity"/>
    <property type="evidence" value="ECO:0007669"/>
    <property type="project" value="UniProtKB-EC"/>
</dbReference>
<dbReference type="InterPro" id="IPR038765">
    <property type="entry name" value="Papain-like_cys_pep_sf"/>
</dbReference>
<dbReference type="GO" id="GO:0005634">
    <property type="term" value="C:nucleus"/>
    <property type="evidence" value="ECO:0007669"/>
    <property type="project" value="UniProtKB-SubCell"/>
</dbReference>
<dbReference type="OrthoDB" id="6287070at2759"/>
<keyword evidence="4" id="KW-0645">Protease</keyword>
<feature type="compositionally biased region" description="Basic and acidic residues" evidence="8">
    <location>
        <begin position="60"/>
        <end position="69"/>
    </location>
</feature>
<proteinExistence type="inferred from homology"/>
<reference evidence="10" key="1">
    <citation type="submission" date="2020-10" db="EMBL/GenBank/DDBJ databases">
        <authorList>
            <person name="Roach M.J.R."/>
        </authorList>
    </citation>
    <scope>NUCLEOTIDE SEQUENCE</scope>
    <source>
        <strain evidence="10">CBS 1945</strain>
    </source>
</reference>
<dbReference type="PROSITE" id="PS50235">
    <property type="entry name" value="USP_3"/>
    <property type="match status" value="1"/>
</dbReference>
<feature type="region of interest" description="Disordered" evidence="8">
    <location>
        <begin position="746"/>
        <end position="802"/>
    </location>
</feature>
<dbReference type="PANTHER" id="PTHR24006">
    <property type="entry name" value="UBIQUITIN CARBOXYL-TERMINAL HYDROLASE"/>
    <property type="match status" value="1"/>
</dbReference>
<evidence type="ECO:0000256" key="4">
    <source>
        <dbReference type="ARBA" id="ARBA00022670"/>
    </source>
</evidence>
<dbReference type="GO" id="GO:0006508">
    <property type="term" value="P:proteolysis"/>
    <property type="evidence" value="ECO:0007669"/>
    <property type="project" value="UniProtKB-KW"/>
</dbReference>
<evidence type="ECO:0000259" key="9">
    <source>
        <dbReference type="PROSITE" id="PS50235"/>
    </source>
</evidence>
<dbReference type="PANTHER" id="PTHR24006:SF722">
    <property type="entry name" value="UBIQUITIN CARBOXYL-TERMINAL HYDROLASE 48"/>
    <property type="match status" value="1"/>
</dbReference>
<keyword evidence="6" id="KW-0378">Hydrolase</keyword>
<dbReference type="SUPFAM" id="SSF54001">
    <property type="entry name" value="Cysteine proteinases"/>
    <property type="match status" value="1"/>
</dbReference>
<feature type="domain" description="USP" evidence="9">
    <location>
        <begin position="149"/>
        <end position="738"/>
    </location>
</feature>
<feature type="compositionally biased region" description="Polar residues" evidence="8">
    <location>
        <begin position="1192"/>
        <end position="1201"/>
    </location>
</feature>
<dbReference type="KEGG" id="bnn:FOA43_003871"/>
<dbReference type="AlphaFoldDB" id="A0A875S9H2"/>
<feature type="region of interest" description="Disordered" evidence="8">
    <location>
        <begin position="48"/>
        <end position="69"/>
    </location>
</feature>
<dbReference type="InterPro" id="IPR028889">
    <property type="entry name" value="USP"/>
</dbReference>
<dbReference type="Proteomes" id="UP000662931">
    <property type="component" value="Chromosome 4"/>
</dbReference>
<dbReference type="GeneID" id="62197271"/>
<comment type="similarity">
    <text evidence="2">Belongs to the peptidase C19 family.</text>
</comment>
<comment type="catalytic activity">
    <reaction evidence="1">
        <text>Thiol-dependent hydrolysis of ester, thioester, amide, peptide and isopeptide bonds formed by the C-terminal Gly of ubiquitin (a 76-residue protein attached to proteins as an intracellular targeting signal).</text>
        <dbReference type="EC" id="3.4.19.12"/>
    </reaction>
</comment>
<feature type="region of interest" description="Disordered" evidence="8">
    <location>
        <begin position="1157"/>
        <end position="1217"/>
    </location>
</feature>
<dbReference type="RefSeq" id="XP_038780047.1">
    <property type="nucleotide sequence ID" value="XM_038924119.1"/>
</dbReference>
<keyword evidence="5" id="KW-0833">Ubl conjugation pathway</keyword>
<feature type="compositionally biased region" description="Basic residues" evidence="8">
    <location>
        <begin position="1203"/>
        <end position="1217"/>
    </location>
</feature>
<evidence type="ECO:0000313" key="10">
    <source>
        <dbReference type="EMBL" id="QPG76482.1"/>
    </source>
</evidence>
<protein>
    <recommendedName>
        <fullName evidence="3">ubiquitinyl hydrolase 1</fullName>
        <ecNumber evidence="3">3.4.19.12</ecNumber>
    </recommendedName>
</protein>
<dbReference type="EMBL" id="CP064815">
    <property type="protein sequence ID" value="QPG76482.1"/>
    <property type="molecule type" value="Genomic_DNA"/>
</dbReference>
<name>A0A875S9H2_EENNA</name>
<dbReference type="EC" id="3.4.19.12" evidence="3"/>
<evidence type="ECO:0000313" key="11">
    <source>
        <dbReference type="Proteomes" id="UP000662931"/>
    </source>
</evidence>
<feature type="region of interest" description="Disordered" evidence="8">
    <location>
        <begin position="990"/>
        <end position="1019"/>
    </location>
</feature>
<evidence type="ECO:0000256" key="6">
    <source>
        <dbReference type="ARBA" id="ARBA00022801"/>
    </source>
</evidence>
<evidence type="ECO:0000256" key="5">
    <source>
        <dbReference type="ARBA" id="ARBA00022786"/>
    </source>
</evidence>
<gene>
    <name evidence="10" type="ORF">FOA43_003871</name>
</gene>
<evidence type="ECO:0000256" key="3">
    <source>
        <dbReference type="ARBA" id="ARBA00012759"/>
    </source>
</evidence>
<dbReference type="Gene3D" id="3.90.70.10">
    <property type="entry name" value="Cysteine proteinases"/>
    <property type="match status" value="2"/>
</dbReference>
<evidence type="ECO:0000256" key="7">
    <source>
        <dbReference type="ARBA" id="ARBA00022807"/>
    </source>
</evidence>
<feature type="compositionally biased region" description="Polar residues" evidence="8">
    <location>
        <begin position="776"/>
        <end position="794"/>
    </location>
</feature>
<keyword evidence="7" id="KW-0788">Thiol protease</keyword>
<keyword evidence="11" id="KW-1185">Reference proteome</keyword>
<dbReference type="GO" id="GO:0016579">
    <property type="term" value="P:protein deubiquitination"/>
    <property type="evidence" value="ECO:0007669"/>
    <property type="project" value="InterPro"/>
</dbReference>
<dbReference type="GO" id="GO:0005829">
    <property type="term" value="C:cytosol"/>
    <property type="evidence" value="ECO:0007669"/>
    <property type="project" value="TreeGrafter"/>
</dbReference>
<dbReference type="InterPro" id="IPR001394">
    <property type="entry name" value="Peptidase_C19_UCH"/>
</dbReference>
<organism evidence="10 11">
    <name type="scientific">Eeniella nana</name>
    <name type="common">Yeast</name>
    <name type="synonym">Brettanomyces nanus</name>
    <dbReference type="NCBI Taxonomy" id="13502"/>
    <lineage>
        <taxon>Eukaryota</taxon>
        <taxon>Fungi</taxon>
        <taxon>Dikarya</taxon>
        <taxon>Ascomycota</taxon>
        <taxon>Saccharomycotina</taxon>
        <taxon>Pichiomycetes</taxon>
        <taxon>Pichiales</taxon>
        <taxon>Pichiaceae</taxon>
        <taxon>Brettanomyces</taxon>
    </lineage>
</organism>